<dbReference type="SUPFAM" id="SSF159664">
    <property type="entry name" value="CobE/GbiG C-terminal domain-like"/>
    <property type="match status" value="1"/>
</dbReference>
<dbReference type="PANTHER" id="PTHR37477:SF1">
    <property type="entry name" value="COBALT-PRECORRIN-5A HYDROLASE"/>
    <property type="match status" value="1"/>
</dbReference>
<reference evidence="2 3" key="1">
    <citation type="submission" date="2015-12" db="EMBL/GenBank/DDBJ databases">
        <title>Phylogenomics in the description of a new species in the Pseudomonas syringae group.</title>
        <authorList>
            <person name="Busquets A."/>
            <person name="Gomila M."/>
            <person name="Beiki F."/>
            <person name="Rahimian H."/>
            <person name="Mulet M."/>
            <person name="Sanchez D."/>
            <person name="Garcia-Valdes E."/>
            <person name="Lalucat J."/>
        </authorList>
    </citation>
    <scope>NUCLEOTIDE SEQUENCE [LARGE SCALE GENOMIC DNA]</scope>
    <source>
        <strain evidence="2 3">S25</strain>
    </source>
</reference>
<dbReference type="InterPro" id="IPR052553">
    <property type="entry name" value="CbiG_hydrolase"/>
</dbReference>
<evidence type="ECO:0000259" key="1">
    <source>
        <dbReference type="Pfam" id="PF01890"/>
    </source>
</evidence>
<sequence length="134" mass="14306">MRPTLVVGLGCQRGCSTGALLELIERSLERQNLRIEAISALASIDLKSREPGLLELAKQLDLPLHFFTATQLSVHESQLSHRSQIAFEHTGCYGVAESAALASASQSGPAELLITRQKTPQATFALAIAQPVSG</sequence>
<comment type="caution">
    <text evidence="2">The sequence shown here is derived from an EMBL/GenBank/DDBJ whole genome shotgun (WGS) entry which is preliminary data.</text>
</comment>
<dbReference type="Pfam" id="PF01890">
    <property type="entry name" value="CbiG_C"/>
    <property type="match status" value="1"/>
</dbReference>
<dbReference type="Gene3D" id="3.30.420.180">
    <property type="entry name" value="CobE/GbiG C-terminal domain"/>
    <property type="match status" value="1"/>
</dbReference>
<dbReference type="PANTHER" id="PTHR37477">
    <property type="entry name" value="COBALT-PRECORRIN-5A HYDROLASE"/>
    <property type="match status" value="1"/>
</dbReference>
<feature type="domain" description="CobE/GbiG C-terminal" evidence="1">
    <location>
        <begin position="5"/>
        <end position="127"/>
    </location>
</feature>
<name>A0ABS9ZP49_9PSED</name>
<organism evidence="2 3">
    <name type="scientific">Pseudomonas maioricensis</name>
    <dbReference type="NCBI Taxonomy" id="1766623"/>
    <lineage>
        <taxon>Bacteria</taxon>
        <taxon>Pseudomonadati</taxon>
        <taxon>Pseudomonadota</taxon>
        <taxon>Gammaproteobacteria</taxon>
        <taxon>Pseudomonadales</taxon>
        <taxon>Pseudomonadaceae</taxon>
        <taxon>Pseudomonas</taxon>
    </lineage>
</organism>
<gene>
    <name evidence="2" type="ORF">AUC61_17405</name>
</gene>
<proteinExistence type="predicted"/>
<dbReference type="InterPro" id="IPR036518">
    <property type="entry name" value="CobE/GbiG_C_sf"/>
</dbReference>
<dbReference type="EMBL" id="LOHG01000011">
    <property type="protein sequence ID" value="MCI8211307.1"/>
    <property type="molecule type" value="Genomic_DNA"/>
</dbReference>
<dbReference type="InterPro" id="IPR002750">
    <property type="entry name" value="CobE/GbiG_C"/>
</dbReference>
<evidence type="ECO:0000313" key="2">
    <source>
        <dbReference type="EMBL" id="MCI8211307.1"/>
    </source>
</evidence>
<dbReference type="Proteomes" id="UP001320513">
    <property type="component" value="Unassembled WGS sequence"/>
</dbReference>
<protein>
    <submittedName>
        <fullName evidence="2">Cobalamin biosynthesis protein CobE</fullName>
    </submittedName>
</protein>
<evidence type="ECO:0000313" key="3">
    <source>
        <dbReference type="Proteomes" id="UP001320513"/>
    </source>
</evidence>
<keyword evidence="3" id="KW-1185">Reference proteome</keyword>
<accession>A0ABS9ZP49</accession>